<proteinExistence type="predicted"/>
<evidence type="ECO:0000313" key="2">
    <source>
        <dbReference type="Proteomes" id="UP000561438"/>
    </source>
</evidence>
<dbReference type="AlphaFoldDB" id="A0A850H2P6"/>
<reference evidence="1 2" key="1">
    <citation type="submission" date="2020-06" db="EMBL/GenBank/DDBJ databases">
        <title>Altererythrobacter sp. HHU K3-1.</title>
        <authorList>
            <person name="Zhang D."/>
            <person name="Xue H."/>
        </authorList>
    </citation>
    <scope>NUCLEOTIDE SEQUENCE [LARGE SCALE GENOMIC DNA]</scope>
    <source>
        <strain evidence="1 2">HHU K3-1</strain>
    </source>
</reference>
<evidence type="ECO:0000313" key="1">
    <source>
        <dbReference type="EMBL" id="NVD44850.1"/>
    </source>
</evidence>
<organism evidence="1 2">
    <name type="scientific">Qipengyuania atrilutea</name>
    <dbReference type="NCBI Taxonomy" id="2744473"/>
    <lineage>
        <taxon>Bacteria</taxon>
        <taxon>Pseudomonadati</taxon>
        <taxon>Pseudomonadota</taxon>
        <taxon>Alphaproteobacteria</taxon>
        <taxon>Sphingomonadales</taxon>
        <taxon>Erythrobacteraceae</taxon>
        <taxon>Qipengyuania</taxon>
    </lineage>
</organism>
<accession>A0A850H2P6</accession>
<gene>
    <name evidence="1" type="ORF">HUV48_07420</name>
</gene>
<dbReference type="Proteomes" id="UP000561438">
    <property type="component" value="Unassembled WGS sequence"/>
</dbReference>
<keyword evidence="2" id="KW-1185">Reference proteome</keyword>
<name>A0A850H2P6_9SPHN</name>
<dbReference type="EMBL" id="JABWGV010000002">
    <property type="protein sequence ID" value="NVD44850.1"/>
    <property type="molecule type" value="Genomic_DNA"/>
</dbReference>
<protein>
    <submittedName>
        <fullName evidence="1">Uncharacterized protein</fullName>
    </submittedName>
</protein>
<comment type="caution">
    <text evidence="1">The sequence shown here is derived from an EMBL/GenBank/DDBJ whole genome shotgun (WGS) entry which is preliminary data.</text>
</comment>
<sequence length="58" mass="6879">MQIDFEALAEFAETTFDFDERFEDDEFGCQFDGMALFVTRTQDCFRIEANQEVLELPR</sequence>
<dbReference type="RefSeq" id="WP_176267145.1">
    <property type="nucleotide sequence ID" value="NZ_JABWGV010000002.1"/>
</dbReference>